<evidence type="ECO:0000256" key="2">
    <source>
        <dbReference type="SAM" id="Phobius"/>
    </source>
</evidence>
<dbReference type="KEGG" id="moj:D7D94_09215"/>
<name>A0A6I6E921_9MICO</name>
<dbReference type="PANTHER" id="PTHR28008">
    <property type="entry name" value="DOMAIN PROTEIN, PUTATIVE (AFU_ORTHOLOGUE AFUA_3G10980)-RELATED"/>
    <property type="match status" value="1"/>
</dbReference>
<feature type="transmembrane region" description="Helical" evidence="2">
    <location>
        <begin position="85"/>
        <end position="103"/>
    </location>
</feature>
<feature type="domain" description="VanZ-like" evidence="3">
    <location>
        <begin position="56"/>
        <end position="129"/>
    </location>
</feature>
<sequence>MCDGRDVRSDARRWALWGLGAYVLAVIVVLLSPVSPGRAVEAITEAVRELGLPGVRQGWVEFGANIVLFLPFGFLLTLLWRRPWLGVLVAVGVSVAAEVAQTALDGRFATPRDVLANSLGALLGAAIGWAVRRRLVRPASGRGSAAPGNGAQRGTPADPG</sequence>
<dbReference type="PANTHER" id="PTHR28008:SF1">
    <property type="entry name" value="DOMAIN PROTEIN, PUTATIVE (AFU_ORTHOLOGUE AFUA_3G10980)-RELATED"/>
    <property type="match status" value="1"/>
</dbReference>
<keyword evidence="2" id="KW-1133">Transmembrane helix</keyword>
<keyword evidence="2" id="KW-0472">Membrane</keyword>
<evidence type="ECO:0000313" key="4">
    <source>
        <dbReference type="EMBL" id="QGU28890.1"/>
    </source>
</evidence>
<evidence type="ECO:0000313" key="5">
    <source>
        <dbReference type="Proteomes" id="UP000422989"/>
    </source>
</evidence>
<dbReference type="Proteomes" id="UP000422989">
    <property type="component" value="Chromosome"/>
</dbReference>
<dbReference type="InterPro" id="IPR006976">
    <property type="entry name" value="VanZ-like"/>
</dbReference>
<protein>
    <submittedName>
        <fullName evidence="4">VanZ family protein</fullName>
    </submittedName>
</protein>
<accession>A0A6I6E921</accession>
<feature type="region of interest" description="Disordered" evidence="1">
    <location>
        <begin position="139"/>
        <end position="160"/>
    </location>
</feature>
<dbReference type="EMBL" id="CP032550">
    <property type="protein sequence ID" value="QGU28890.1"/>
    <property type="molecule type" value="Genomic_DNA"/>
</dbReference>
<dbReference type="AlphaFoldDB" id="A0A6I6E921"/>
<feature type="transmembrane region" description="Helical" evidence="2">
    <location>
        <begin position="115"/>
        <end position="132"/>
    </location>
</feature>
<feature type="transmembrane region" description="Helical" evidence="2">
    <location>
        <begin position="14"/>
        <end position="34"/>
    </location>
</feature>
<proteinExistence type="predicted"/>
<dbReference type="Pfam" id="PF04892">
    <property type="entry name" value="VanZ"/>
    <property type="match status" value="1"/>
</dbReference>
<evidence type="ECO:0000256" key="1">
    <source>
        <dbReference type="SAM" id="MobiDB-lite"/>
    </source>
</evidence>
<gene>
    <name evidence="4" type="ORF">D7D94_09215</name>
</gene>
<evidence type="ECO:0000259" key="3">
    <source>
        <dbReference type="Pfam" id="PF04892"/>
    </source>
</evidence>
<reference evidence="4 5" key="1">
    <citation type="submission" date="2018-09" db="EMBL/GenBank/DDBJ databases">
        <title>Whole genome sequencing of Microbacterium oryzae strain MB-10T.</title>
        <authorList>
            <person name="Das S.K."/>
        </authorList>
    </citation>
    <scope>NUCLEOTIDE SEQUENCE [LARGE SCALE GENOMIC DNA]</scope>
    <source>
        <strain evidence="4 5">MB-10</strain>
    </source>
</reference>
<organism evidence="4 5">
    <name type="scientific">Microbacterium oryzae</name>
    <dbReference type="NCBI Taxonomy" id="743009"/>
    <lineage>
        <taxon>Bacteria</taxon>
        <taxon>Bacillati</taxon>
        <taxon>Actinomycetota</taxon>
        <taxon>Actinomycetes</taxon>
        <taxon>Micrococcales</taxon>
        <taxon>Microbacteriaceae</taxon>
        <taxon>Microbacterium</taxon>
    </lineage>
</organism>
<keyword evidence="2" id="KW-0812">Transmembrane</keyword>
<dbReference type="OrthoDB" id="3787741at2"/>
<feature type="transmembrane region" description="Helical" evidence="2">
    <location>
        <begin position="62"/>
        <end position="80"/>
    </location>
</feature>
<keyword evidence="5" id="KW-1185">Reference proteome</keyword>